<name>A0A7J5X5X2_DISMA</name>
<organism evidence="2 3">
    <name type="scientific">Dissostichus mawsoni</name>
    <name type="common">Antarctic cod</name>
    <dbReference type="NCBI Taxonomy" id="36200"/>
    <lineage>
        <taxon>Eukaryota</taxon>
        <taxon>Metazoa</taxon>
        <taxon>Chordata</taxon>
        <taxon>Craniata</taxon>
        <taxon>Vertebrata</taxon>
        <taxon>Euteleostomi</taxon>
        <taxon>Actinopterygii</taxon>
        <taxon>Neopterygii</taxon>
        <taxon>Teleostei</taxon>
        <taxon>Neoteleostei</taxon>
        <taxon>Acanthomorphata</taxon>
        <taxon>Eupercaria</taxon>
        <taxon>Perciformes</taxon>
        <taxon>Notothenioidei</taxon>
        <taxon>Nototheniidae</taxon>
        <taxon>Dissostichus</taxon>
    </lineage>
</organism>
<reference evidence="2 3" key="1">
    <citation type="submission" date="2020-03" db="EMBL/GenBank/DDBJ databases">
        <title>Dissostichus mawsoni Genome sequencing and assembly.</title>
        <authorList>
            <person name="Park H."/>
        </authorList>
    </citation>
    <scope>NUCLEOTIDE SEQUENCE [LARGE SCALE GENOMIC DNA]</scope>
    <source>
        <strain evidence="2">DM0001</strain>
        <tissue evidence="2">Muscle</tissue>
    </source>
</reference>
<dbReference type="AlphaFoldDB" id="A0A7J5X5X2"/>
<keyword evidence="3" id="KW-1185">Reference proteome</keyword>
<evidence type="ECO:0000313" key="3">
    <source>
        <dbReference type="Proteomes" id="UP000518266"/>
    </source>
</evidence>
<proteinExistence type="predicted"/>
<evidence type="ECO:0000313" key="2">
    <source>
        <dbReference type="EMBL" id="KAF3832223.1"/>
    </source>
</evidence>
<sequence>MHAGHRPPQAAVHQPLASFMMAAPRGGSSLLDELHPGVSLLLGSGQHLHHLRLLDARRDEERPRSSLATSLTISFWREITVERWSCRKRRRRRDLPWTFFSCSPPSCTSLRLRRSSLANICPLFIIMMDLLSMRPWKSFRRFLFSWSFTLLSTAAITSFTRRTARESRRSPIRWMALPPPWPPACSWLSLFLSRRRRRCCVWSSSSSSSTGNSLSTVCSSSVSSFCSPCLYTSDRMRSVRICCRYSCSAHRLQESASISLASASNSPISCPSIISTLGQIVAMKTYDAAQGRRRRSGPGDKMADHGRSLTGSESLQLLWTEALQSEKRGRNISVEEEEEEEEEVL</sequence>
<comment type="caution">
    <text evidence="2">The sequence shown here is derived from an EMBL/GenBank/DDBJ whole genome shotgun (WGS) entry which is preliminary data.</text>
</comment>
<evidence type="ECO:0000256" key="1">
    <source>
        <dbReference type="SAM" id="MobiDB-lite"/>
    </source>
</evidence>
<accession>A0A7J5X5X2</accession>
<feature type="region of interest" description="Disordered" evidence="1">
    <location>
        <begin position="288"/>
        <end position="316"/>
    </location>
</feature>
<gene>
    <name evidence="2" type="ORF">F7725_025888</name>
</gene>
<dbReference type="Proteomes" id="UP000518266">
    <property type="component" value="Unassembled WGS sequence"/>
</dbReference>
<feature type="compositionally biased region" description="Basic and acidic residues" evidence="1">
    <location>
        <begin position="297"/>
        <end position="307"/>
    </location>
</feature>
<dbReference type="EMBL" id="JAAKFY010000027">
    <property type="protein sequence ID" value="KAF3832223.1"/>
    <property type="molecule type" value="Genomic_DNA"/>
</dbReference>
<protein>
    <submittedName>
        <fullName evidence="2">Uncharacterized protein</fullName>
    </submittedName>
</protein>